<sequence>MPDTFTAQNDLERQLIEAQEGRIPPESFIATLLGSEVFMPVYEKHQIGGLQTQQSAQPLKLTTDEGDEVLVLFTNPERAKAFVKDFPGYGGGLVADFAWILEKLGVGFAITLNPGLPFGMDFEAQDVAQIAAMPRAH</sequence>
<dbReference type="Pfam" id="PF07179">
    <property type="entry name" value="SseB"/>
    <property type="match status" value="1"/>
</dbReference>
<evidence type="ECO:0000259" key="1">
    <source>
        <dbReference type="Pfam" id="PF07179"/>
    </source>
</evidence>
<protein>
    <submittedName>
        <fullName evidence="2">SseB protein</fullName>
    </submittedName>
</protein>
<evidence type="ECO:0000313" key="3">
    <source>
        <dbReference type="Proteomes" id="UP000006062"/>
    </source>
</evidence>
<dbReference type="eggNOG" id="ENOG5032XIE">
    <property type="taxonomic scope" value="Bacteria"/>
</dbReference>
<dbReference type="HOGENOM" id="CLU_1905688_0_0_6"/>
<evidence type="ECO:0000313" key="2">
    <source>
        <dbReference type="EMBL" id="AFL75895.1"/>
    </source>
</evidence>
<dbReference type="InterPro" id="IPR009839">
    <property type="entry name" value="SseB_N"/>
</dbReference>
<dbReference type="KEGG" id="tvi:Thivi_4072"/>
<dbReference type="AlphaFoldDB" id="I3YFX7"/>
<dbReference type="EMBL" id="CP003154">
    <property type="protein sequence ID" value="AFL75895.1"/>
    <property type="molecule type" value="Genomic_DNA"/>
</dbReference>
<keyword evidence="3" id="KW-1185">Reference proteome</keyword>
<name>I3YFX7_THIV6</name>
<dbReference type="OrthoDB" id="8561064at2"/>
<feature type="domain" description="SseB protein N-terminal" evidence="1">
    <location>
        <begin position="11"/>
        <end position="128"/>
    </location>
</feature>
<gene>
    <name evidence="2" type="ordered locus">Thivi_4072</name>
</gene>
<reference evidence="2 3" key="1">
    <citation type="submission" date="2012-06" db="EMBL/GenBank/DDBJ databases">
        <title>Complete sequence of Thiocystis violascens DSM 198.</title>
        <authorList>
            <consortium name="US DOE Joint Genome Institute"/>
            <person name="Lucas S."/>
            <person name="Han J."/>
            <person name="Lapidus A."/>
            <person name="Cheng J.-F."/>
            <person name="Goodwin L."/>
            <person name="Pitluck S."/>
            <person name="Peters L."/>
            <person name="Ovchinnikova G."/>
            <person name="Teshima H."/>
            <person name="Detter J.C."/>
            <person name="Han C."/>
            <person name="Tapia R."/>
            <person name="Land M."/>
            <person name="Hauser L."/>
            <person name="Kyrpides N."/>
            <person name="Ivanova N."/>
            <person name="Pagani I."/>
            <person name="Vogl K."/>
            <person name="Liu Z."/>
            <person name="Frigaard N.-U."/>
            <person name="Bryant D."/>
            <person name="Woyke T."/>
        </authorList>
    </citation>
    <scope>NUCLEOTIDE SEQUENCE [LARGE SCALE GENOMIC DNA]</scope>
    <source>
        <strain evidence="3">ATCC 17096 / DSM 198 / 6111</strain>
    </source>
</reference>
<dbReference type="RefSeq" id="WP_014780281.1">
    <property type="nucleotide sequence ID" value="NC_018012.1"/>
</dbReference>
<dbReference type="Proteomes" id="UP000006062">
    <property type="component" value="Chromosome"/>
</dbReference>
<organism evidence="2 3">
    <name type="scientific">Thiocystis violascens (strain ATCC 17096 / DSM 198 / 6111)</name>
    <name type="common">Chromatium violascens</name>
    <dbReference type="NCBI Taxonomy" id="765911"/>
    <lineage>
        <taxon>Bacteria</taxon>
        <taxon>Pseudomonadati</taxon>
        <taxon>Pseudomonadota</taxon>
        <taxon>Gammaproteobacteria</taxon>
        <taxon>Chromatiales</taxon>
        <taxon>Chromatiaceae</taxon>
        <taxon>Thiocystis</taxon>
    </lineage>
</organism>
<proteinExistence type="predicted"/>
<accession>I3YFX7</accession>